<dbReference type="PANTHER" id="PTHR30158">
    <property type="entry name" value="ACRA/E-RELATED COMPONENT OF DRUG EFFLUX TRANSPORTER"/>
    <property type="match status" value="1"/>
</dbReference>
<dbReference type="InterPro" id="IPR058625">
    <property type="entry name" value="MdtA-like_BSH"/>
</dbReference>
<dbReference type="Pfam" id="PF25944">
    <property type="entry name" value="Beta-barrel_RND"/>
    <property type="match status" value="1"/>
</dbReference>
<dbReference type="InterPro" id="IPR058626">
    <property type="entry name" value="MdtA-like_b-barrel"/>
</dbReference>
<dbReference type="eggNOG" id="COG0845">
    <property type="taxonomic scope" value="Bacteria"/>
</dbReference>
<dbReference type="EMBL" id="JAHOAX010000028">
    <property type="protein sequence ID" value="MBV3125455.1"/>
    <property type="molecule type" value="Genomic_DNA"/>
</dbReference>
<dbReference type="KEGG" id="bdh:GV66_01375"/>
<dbReference type="FunFam" id="2.40.420.20:FF:000005">
    <property type="entry name" value="Efflux transporter, RND family, MFP subunit"/>
    <property type="match status" value="1"/>
</dbReference>
<proteinExistence type="inferred from homology"/>
<feature type="signal peptide" evidence="4">
    <location>
        <begin position="1"/>
        <end position="24"/>
    </location>
</feature>
<dbReference type="Pfam" id="PF25967">
    <property type="entry name" value="RND-MFP_C"/>
    <property type="match status" value="1"/>
</dbReference>
<dbReference type="Proteomes" id="UP000294834">
    <property type="component" value="Unassembled WGS sequence"/>
</dbReference>
<comment type="caution">
    <text evidence="13">The sequence shown here is derived from an EMBL/GenBank/DDBJ whole genome shotgun (WGS) entry which is preliminary data.</text>
</comment>
<evidence type="ECO:0000256" key="4">
    <source>
        <dbReference type="SAM" id="SignalP"/>
    </source>
</evidence>
<evidence type="ECO:0000313" key="16">
    <source>
        <dbReference type="Proteomes" id="UP000294527"/>
    </source>
</evidence>
<evidence type="ECO:0000256" key="1">
    <source>
        <dbReference type="ARBA" id="ARBA00004196"/>
    </source>
</evidence>
<evidence type="ECO:0000256" key="3">
    <source>
        <dbReference type="SAM" id="Coils"/>
    </source>
</evidence>
<dbReference type="FunFam" id="2.40.30.170:FF:000016">
    <property type="entry name" value="Efflux transporter, RND family, MFP subunit"/>
    <property type="match status" value="1"/>
</dbReference>
<dbReference type="EMBL" id="SLTX01000001">
    <property type="protein sequence ID" value="TDB08980.1"/>
    <property type="molecule type" value="Genomic_DNA"/>
</dbReference>
<dbReference type="EMBL" id="JAWDEV010000012">
    <property type="protein sequence ID" value="MDU0272124.1"/>
    <property type="molecule type" value="Genomic_DNA"/>
</dbReference>
<feature type="chain" id="PRO_5014216556" evidence="4">
    <location>
        <begin position="25"/>
        <end position="403"/>
    </location>
</feature>
<reference evidence="16 17" key="3">
    <citation type="journal article" date="2019" name="Nat. Microbiol.">
        <title>Genomic variation and strain-specific functional adaptation in the human gut microbiome during early life.</title>
        <authorList>
            <person name="Vatanen T."/>
            <person name="Plichta D.R."/>
            <person name="Somani J."/>
            <person name="Munch P.C."/>
            <person name="Arthur T.D."/>
            <person name="Hall A.B."/>
            <person name="Rudolf S."/>
            <person name="Oakeley E.J."/>
            <person name="Ke X."/>
            <person name="Young R.A."/>
            <person name="Haiser H.J."/>
            <person name="Kolde R."/>
            <person name="Yassour M."/>
            <person name="Luopajarvi K."/>
            <person name="Siljander H."/>
            <person name="Virtanen S.M."/>
            <person name="Ilonen J."/>
            <person name="Uibo R."/>
            <person name="Tillmann V."/>
            <person name="Mokurov S."/>
            <person name="Dorshakova N."/>
            <person name="Porter J.A."/>
            <person name="McHardy A.C."/>
            <person name="Lahdesmaki H."/>
            <person name="Vlamakis H."/>
            <person name="Huttenhower C."/>
            <person name="Knip M."/>
            <person name="Xavier R.J."/>
        </authorList>
    </citation>
    <scope>NUCLEOTIDE SEQUENCE [LARGE SCALE GENOMIC DNA]</scope>
    <source>
        <strain evidence="13 16">RJX1047</strain>
        <strain evidence="14 17">RJX1052</strain>
    </source>
</reference>
<dbReference type="PANTHER" id="PTHR30158:SF23">
    <property type="entry name" value="MULTIDRUG RESISTANCE PROTEIN MEXA"/>
    <property type="match status" value="1"/>
</dbReference>
<dbReference type="NCBIfam" id="TIGR01730">
    <property type="entry name" value="RND_mfp"/>
    <property type="match status" value="1"/>
</dbReference>
<dbReference type="Gene3D" id="2.40.30.170">
    <property type="match status" value="1"/>
</dbReference>
<evidence type="ECO:0000259" key="7">
    <source>
        <dbReference type="Pfam" id="PF25967"/>
    </source>
</evidence>
<dbReference type="Proteomes" id="UP000777173">
    <property type="component" value="Unassembled WGS sequence"/>
</dbReference>
<dbReference type="Proteomes" id="UP000347681">
    <property type="component" value="Unassembled WGS sequence"/>
</dbReference>
<dbReference type="Pfam" id="PF25917">
    <property type="entry name" value="BSH_RND"/>
    <property type="match status" value="1"/>
</dbReference>
<dbReference type="EMBL" id="QRZL01000019">
    <property type="protein sequence ID" value="RGV73464.1"/>
    <property type="molecule type" value="Genomic_DNA"/>
</dbReference>
<dbReference type="RefSeq" id="WP_007843393.1">
    <property type="nucleotide sequence ID" value="NZ_BAABYF010000001.1"/>
</dbReference>
<evidence type="ECO:0000259" key="5">
    <source>
        <dbReference type="Pfam" id="PF25917"/>
    </source>
</evidence>
<evidence type="ECO:0000313" key="18">
    <source>
        <dbReference type="Proteomes" id="UP000347681"/>
    </source>
</evidence>
<evidence type="ECO:0000313" key="11">
    <source>
        <dbReference type="EMBL" id="MDU0272124.1"/>
    </source>
</evidence>
<evidence type="ECO:0000313" key="8">
    <source>
        <dbReference type="EMBL" id="KAA5315718.1"/>
    </source>
</evidence>
<dbReference type="Proteomes" id="UP000294527">
    <property type="component" value="Unassembled WGS sequence"/>
</dbReference>
<reference evidence="12 15" key="1">
    <citation type="submission" date="2018-08" db="EMBL/GenBank/DDBJ databases">
        <title>A genome reference for cultivated species of the human gut microbiota.</title>
        <authorList>
            <person name="Zou Y."/>
            <person name="Xue W."/>
            <person name="Luo G."/>
        </authorList>
    </citation>
    <scope>NUCLEOTIDE SEQUENCE [LARGE SCALE GENOMIC DNA]</scope>
    <source>
        <strain evidence="12 15">AF14-1AC</strain>
    </source>
</reference>
<dbReference type="GO" id="GO:0005886">
    <property type="term" value="C:plasma membrane"/>
    <property type="evidence" value="ECO:0007669"/>
    <property type="project" value="TreeGrafter"/>
</dbReference>
<dbReference type="GO" id="GO:0022857">
    <property type="term" value="F:transmembrane transporter activity"/>
    <property type="evidence" value="ECO:0007669"/>
    <property type="project" value="InterPro"/>
</dbReference>
<evidence type="ECO:0000313" key="12">
    <source>
        <dbReference type="EMBL" id="RGV73464.1"/>
    </source>
</evidence>
<dbReference type="Proteomes" id="UP000481700">
    <property type="component" value="Unassembled WGS sequence"/>
</dbReference>
<dbReference type="Gene3D" id="2.40.50.100">
    <property type="match status" value="1"/>
</dbReference>
<accession>A0A076ISY7</accession>
<dbReference type="EMBL" id="VVZB01000007">
    <property type="protein sequence ID" value="KAA5381966.1"/>
    <property type="molecule type" value="Genomic_DNA"/>
</dbReference>
<dbReference type="InterPro" id="IPR058627">
    <property type="entry name" value="MdtA-like_C"/>
</dbReference>
<organism evidence="13 16">
    <name type="scientific">Phocaeicola dorei</name>
    <dbReference type="NCBI Taxonomy" id="357276"/>
    <lineage>
        <taxon>Bacteria</taxon>
        <taxon>Pseudomonadati</taxon>
        <taxon>Bacteroidota</taxon>
        <taxon>Bacteroidia</taxon>
        <taxon>Bacteroidales</taxon>
        <taxon>Bacteroidaceae</taxon>
        <taxon>Phocaeicola</taxon>
    </lineage>
</organism>
<evidence type="ECO:0000313" key="14">
    <source>
        <dbReference type="EMBL" id="TDB08980.1"/>
    </source>
</evidence>
<evidence type="ECO:0000313" key="17">
    <source>
        <dbReference type="Proteomes" id="UP000294834"/>
    </source>
</evidence>
<feature type="coiled-coil region" evidence="3">
    <location>
        <begin position="146"/>
        <end position="173"/>
    </location>
</feature>
<evidence type="ECO:0000259" key="6">
    <source>
        <dbReference type="Pfam" id="PF25944"/>
    </source>
</evidence>
<feature type="domain" description="Multidrug resistance protein MdtA-like beta-barrel" evidence="6">
    <location>
        <begin position="215"/>
        <end position="297"/>
    </location>
</feature>
<dbReference type="SUPFAM" id="SSF111369">
    <property type="entry name" value="HlyD-like secretion proteins"/>
    <property type="match status" value="1"/>
</dbReference>
<protein>
    <submittedName>
        <fullName evidence="13">Efflux RND transporter periplasmic adaptor subunit</fullName>
    </submittedName>
</protein>
<dbReference type="KEGG" id="bdo:EL88_20340"/>
<reference evidence="11" key="5">
    <citation type="submission" date="2023-10" db="EMBL/GenBank/DDBJ databases">
        <title>Genome of Potential pathogenic bacteria in Crohn's disease.</title>
        <authorList>
            <person name="Rodriguez-Palacios A."/>
        </authorList>
    </citation>
    <scope>NUCLEOTIDE SEQUENCE</scope>
    <source>
        <strain evidence="11">CavFT-hAR62</strain>
    </source>
</reference>
<dbReference type="Proteomes" id="UP001181086">
    <property type="component" value="Unassembled WGS sequence"/>
</dbReference>
<dbReference type="EMBL" id="VVZV01000026">
    <property type="protein sequence ID" value="KAA5315718.1"/>
    <property type="molecule type" value="Genomic_DNA"/>
</dbReference>
<evidence type="ECO:0000313" key="9">
    <source>
        <dbReference type="EMBL" id="KAA5381966.1"/>
    </source>
</evidence>
<comment type="similarity">
    <text evidence="2">Belongs to the membrane fusion protein (MFP) (TC 8.A.1) family.</text>
</comment>
<dbReference type="GO" id="GO:0046677">
    <property type="term" value="P:response to antibiotic"/>
    <property type="evidence" value="ECO:0007669"/>
    <property type="project" value="TreeGrafter"/>
</dbReference>
<evidence type="ECO:0000313" key="15">
    <source>
        <dbReference type="Proteomes" id="UP000283678"/>
    </source>
</evidence>
<evidence type="ECO:0000313" key="10">
    <source>
        <dbReference type="EMBL" id="MBV3125455.1"/>
    </source>
</evidence>
<gene>
    <name evidence="12" type="ORF">DWW04_16095</name>
    <name evidence="13" type="ORF">E1I98_18925</name>
    <name evidence="14" type="ORF">E1J06_17245</name>
    <name evidence="9" type="ORF">F2Y61_14715</name>
    <name evidence="8" type="ORF">F2Z07_18745</name>
    <name evidence="10" type="ORF">KSU80_20090</name>
    <name evidence="11" type="ORF">RVH45_19985</name>
</gene>
<evidence type="ECO:0000256" key="2">
    <source>
        <dbReference type="ARBA" id="ARBA00009477"/>
    </source>
</evidence>
<dbReference type="InterPro" id="IPR006143">
    <property type="entry name" value="RND_pump_MFP"/>
</dbReference>
<feature type="domain" description="Multidrug resistance protein MdtA-like barrel-sandwich hybrid" evidence="5">
    <location>
        <begin position="69"/>
        <end position="209"/>
    </location>
</feature>
<feature type="domain" description="Multidrug resistance protein MdtA-like C-terminal permuted SH3" evidence="7">
    <location>
        <begin position="306"/>
        <end position="367"/>
    </location>
</feature>
<keyword evidence="4" id="KW-0732">Signal</keyword>
<dbReference type="AlphaFoldDB" id="A0A076ISY7"/>
<dbReference type="GO" id="GO:0030313">
    <property type="term" value="C:cell envelope"/>
    <property type="evidence" value="ECO:0007669"/>
    <property type="project" value="UniProtKB-SubCell"/>
</dbReference>
<dbReference type="Proteomes" id="UP000283678">
    <property type="component" value="Unassembled WGS sequence"/>
</dbReference>
<reference evidence="10" key="4">
    <citation type="submission" date="2021-06" db="EMBL/GenBank/DDBJ databases">
        <title>Collection of gut derived symbiotic bacterial strains cultured from healthy donors.</title>
        <authorList>
            <person name="Lin H."/>
            <person name="Littmann E."/>
            <person name="Pamer E.G."/>
        </authorList>
    </citation>
    <scope>NUCLEOTIDE SEQUENCE</scope>
    <source>
        <strain evidence="10">MSK.5.10</strain>
    </source>
</reference>
<evidence type="ECO:0000313" key="19">
    <source>
        <dbReference type="Proteomes" id="UP000481700"/>
    </source>
</evidence>
<evidence type="ECO:0000313" key="13">
    <source>
        <dbReference type="EMBL" id="TDA73429.1"/>
    </source>
</evidence>
<dbReference type="EMBL" id="SLTU01000002">
    <property type="protein sequence ID" value="TDA73429.1"/>
    <property type="molecule type" value="Genomic_DNA"/>
</dbReference>
<name>A0A076ISY7_9BACT</name>
<dbReference type="PROSITE" id="PS51257">
    <property type="entry name" value="PROKAR_LIPOPROTEIN"/>
    <property type="match status" value="1"/>
</dbReference>
<reference evidence="18 19" key="2">
    <citation type="journal article" date="2019" name="Nat. Med.">
        <title>A library of human gut bacterial isolates paired with longitudinal multiomics data enables mechanistic microbiome research.</title>
        <authorList>
            <person name="Poyet M."/>
            <person name="Groussin M."/>
            <person name="Gibbons S.M."/>
            <person name="Avila-Pacheco J."/>
            <person name="Jiang X."/>
            <person name="Kearney S.M."/>
            <person name="Perrotta A.R."/>
            <person name="Berdy B."/>
            <person name="Zhao S."/>
            <person name="Lieberman T.D."/>
            <person name="Swanson P.K."/>
            <person name="Smith M."/>
            <person name="Roesemann S."/>
            <person name="Alexander J.E."/>
            <person name="Rich S.A."/>
            <person name="Livny J."/>
            <person name="Vlamakis H."/>
            <person name="Clish C."/>
            <person name="Bullock K."/>
            <person name="Deik A."/>
            <person name="Scott J."/>
            <person name="Pierce K.A."/>
            <person name="Xavier R.J."/>
            <person name="Alm E.J."/>
        </authorList>
    </citation>
    <scope>NUCLEOTIDE SEQUENCE [LARGE SCALE GENOMIC DNA]</scope>
    <source>
        <strain evidence="8 19">BIOML-A25</strain>
        <strain evidence="9 18">BIOML-A5</strain>
    </source>
</reference>
<keyword evidence="3" id="KW-0175">Coiled coil</keyword>
<sequence>MKMTVNSMKCFSWSRLAIFTAAMAVLSSCGGGQSGMKLGDDEFTVVAVQSTASQQSTSYPATIKGVQDIEVRPQVSGFIVKLCVDEGATVKKGQALFQIDPTQYAAAERQAKAAVEMAKSNVNTLTLNEQQKKNLYDKKIISDFEYQSAVDQLLSAKASLAQAEAQLTSARQNLGFCTVTSPSDGVVGTFPYRIGSLVSPSVTQPLTTVSEIGEMYVYFSMTEKQLLGLTRAGGTLKEQLEKMPAVKLELADGTMYTEEGKIDAVSGVIDQTTGSVSMRAVFPNKQLVLRSGGMANVIFPYTMEDIILIPQSATQEIQDKKFVYVLQSDNTLKHTEIKVSNLSDGKNYIVTSGLKPGDKIVVEGVQTLKDGQTITPITPEQKEAKYQQHLKDQKEGNIATAFK</sequence>
<dbReference type="Gene3D" id="2.40.420.20">
    <property type="match status" value="1"/>
</dbReference>
<dbReference type="Gene3D" id="1.10.287.470">
    <property type="entry name" value="Helix hairpin bin"/>
    <property type="match status" value="1"/>
</dbReference>
<comment type="subcellular location">
    <subcellularLocation>
        <location evidence="1">Cell envelope</location>
    </subcellularLocation>
</comment>